<name>A0AAV4J3C3_9GAST</name>
<evidence type="ECO:0000313" key="2">
    <source>
        <dbReference type="Proteomes" id="UP000762676"/>
    </source>
</evidence>
<keyword evidence="1" id="KW-0255">Endonuclease</keyword>
<evidence type="ECO:0000313" key="1">
    <source>
        <dbReference type="EMBL" id="GFS15776.1"/>
    </source>
</evidence>
<sequence length="87" mass="10352">MLRMAFNVSYKDHLTNIELYGDLAQVTSKIRQQRWRLFEHCIRHPEEIAYKLVLWNPLDGTRIRGQQKTTYGDNLPRDIGIENSLQH</sequence>
<organism evidence="1 2">
    <name type="scientific">Elysia marginata</name>
    <dbReference type="NCBI Taxonomy" id="1093978"/>
    <lineage>
        <taxon>Eukaryota</taxon>
        <taxon>Metazoa</taxon>
        <taxon>Spiralia</taxon>
        <taxon>Lophotrochozoa</taxon>
        <taxon>Mollusca</taxon>
        <taxon>Gastropoda</taxon>
        <taxon>Heterobranchia</taxon>
        <taxon>Euthyneura</taxon>
        <taxon>Panpulmonata</taxon>
        <taxon>Sacoglossa</taxon>
        <taxon>Placobranchoidea</taxon>
        <taxon>Plakobranchidae</taxon>
        <taxon>Elysia</taxon>
    </lineage>
</organism>
<dbReference type="Proteomes" id="UP000762676">
    <property type="component" value="Unassembled WGS sequence"/>
</dbReference>
<comment type="caution">
    <text evidence="1">The sequence shown here is derived from an EMBL/GenBank/DDBJ whole genome shotgun (WGS) entry which is preliminary data.</text>
</comment>
<keyword evidence="2" id="KW-1185">Reference proteome</keyword>
<dbReference type="AlphaFoldDB" id="A0AAV4J3C3"/>
<keyword evidence="1" id="KW-0540">Nuclease</keyword>
<dbReference type="EMBL" id="BMAT01006595">
    <property type="protein sequence ID" value="GFS15776.1"/>
    <property type="molecule type" value="Genomic_DNA"/>
</dbReference>
<reference evidence="1 2" key="1">
    <citation type="journal article" date="2021" name="Elife">
        <title>Chloroplast acquisition without the gene transfer in kleptoplastic sea slugs, Plakobranchus ocellatus.</title>
        <authorList>
            <person name="Maeda T."/>
            <person name="Takahashi S."/>
            <person name="Yoshida T."/>
            <person name="Shimamura S."/>
            <person name="Takaki Y."/>
            <person name="Nagai Y."/>
            <person name="Toyoda A."/>
            <person name="Suzuki Y."/>
            <person name="Arimoto A."/>
            <person name="Ishii H."/>
            <person name="Satoh N."/>
            <person name="Nishiyama T."/>
            <person name="Hasebe M."/>
            <person name="Maruyama T."/>
            <person name="Minagawa J."/>
            <person name="Obokata J."/>
            <person name="Shigenobu S."/>
        </authorList>
    </citation>
    <scope>NUCLEOTIDE SEQUENCE [LARGE SCALE GENOMIC DNA]</scope>
</reference>
<dbReference type="GO" id="GO:0004519">
    <property type="term" value="F:endonuclease activity"/>
    <property type="evidence" value="ECO:0007669"/>
    <property type="project" value="UniProtKB-KW"/>
</dbReference>
<proteinExistence type="predicted"/>
<gene>
    <name evidence="1" type="ORF">ElyMa_003196100</name>
</gene>
<accession>A0AAV4J3C3</accession>
<protein>
    <submittedName>
        <fullName evidence="1">Endonuclease-reverse transcriptase</fullName>
    </submittedName>
</protein>
<keyword evidence="1" id="KW-0378">Hydrolase</keyword>